<organism evidence="1 2">
    <name type="scientific">Coniosporium uncinatum</name>
    <dbReference type="NCBI Taxonomy" id="93489"/>
    <lineage>
        <taxon>Eukaryota</taxon>
        <taxon>Fungi</taxon>
        <taxon>Dikarya</taxon>
        <taxon>Ascomycota</taxon>
        <taxon>Pezizomycotina</taxon>
        <taxon>Dothideomycetes</taxon>
        <taxon>Dothideomycetes incertae sedis</taxon>
        <taxon>Coniosporium</taxon>
    </lineage>
</organism>
<dbReference type="Proteomes" id="UP001186974">
    <property type="component" value="Unassembled WGS sequence"/>
</dbReference>
<gene>
    <name evidence="1" type="ORF">LTS18_009572</name>
</gene>
<dbReference type="EMBL" id="JAWDJW010008938">
    <property type="protein sequence ID" value="KAK3059997.1"/>
    <property type="molecule type" value="Genomic_DNA"/>
</dbReference>
<feature type="non-terminal residue" evidence="1">
    <location>
        <position position="379"/>
    </location>
</feature>
<proteinExistence type="predicted"/>
<accession>A0ACC3D0G7</accession>
<name>A0ACC3D0G7_9PEZI</name>
<protein>
    <submittedName>
        <fullName evidence="1">Uncharacterized protein</fullName>
    </submittedName>
</protein>
<evidence type="ECO:0000313" key="1">
    <source>
        <dbReference type="EMBL" id="KAK3059997.1"/>
    </source>
</evidence>
<reference evidence="1" key="1">
    <citation type="submission" date="2024-09" db="EMBL/GenBank/DDBJ databases">
        <title>Black Yeasts Isolated from many extreme environments.</title>
        <authorList>
            <person name="Coleine C."/>
            <person name="Stajich J.E."/>
            <person name="Selbmann L."/>
        </authorList>
    </citation>
    <scope>NUCLEOTIDE SEQUENCE</scope>
    <source>
        <strain evidence="1">CCFEE 5737</strain>
    </source>
</reference>
<evidence type="ECO:0000313" key="2">
    <source>
        <dbReference type="Proteomes" id="UP001186974"/>
    </source>
</evidence>
<keyword evidence="2" id="KW-1185">Reference proteome</keyword>
<comment type="caution">
    <text evidence="1">The sequence shown here is derived from an EMBL/GenBank/DDBJ whole genome shotgun (WGS) entry which is preliminary data.</text>
</comment>
<sequence length="379" mass="40507">MELAPVGKPQIVFVKRSPRRLFERYITFPCFINRPRTATHHEELKKSQADIENLEEQVALLNKARDLDDTSDLLIAARKETMGLHNQLAAAQEALRQKHMLIGMMKNNIEGLKRQLNDEKNKDKCCCPKHCSQDAASHPNDNQLSVGEAALATSQAEAVQDAAEKKAAGETAERKAAELQKAAKHQKKVEDDAAIKKKAEREAAEKTVGPDAVGKTAADEATEKKAAEHAGPSNASSRTNDTGAIPQNSSPHESAFKRPELYNNDPEPEAPKPASRAQMNVRKIKPLKSSKRAANKGAALTTTSNDDASTGQVASPPVPAVPSYPPIFGFPQPAVNPDIVTSVNGIGIPGLNLFDGGFGTAPSNNDGSAGAVDIGLPSD</sequence>